<keyword evidence="2" id="KW-1133">Transmembrane helix</keyword>
<feature type="transmembrane region" description="Helical" evidence="2">
    <location>
        <begin position="71"/>
        <end position="92"/>
    </location>
</feature>
<dbReference type="Pfam" id="PF00651">
    <property type="entry name" value="BTB"/>
    <property type="match status" value="1"/>
</dbReference>
<feature type="domain" description="BTB" evidence="3">
    <location>
        <begin position="927"/>
        <end position="993"/>
    </location>
</feature>
<name>A0A409WFS7_PSICY</name>
<dbReference type="SUPFAM" id="SSF53335">
    <property type="entry name" value="S-adenosyl-L-methionine-dependent methyltransferases"/>
    <property type="match status" value="1"/>
</dbReference>
<dbReference type="SUPFAM" id="SSF54695">
    <property type="entry name" value="POZ domain"/>
    <property type="match status" value="1"/>
</dbReference>
<feature type="transmembrane region" description="Helical" evidence="2">
    <location>
        <begin position="217"/>
        <end position="240"/>
    </location>
</feature>
<feature type="compositionally biased region" description="Polar residues" evidence="1">
    <location>
        <begin position="1069"/>
        <end position="1101"/>
    </location>
</feature>
<feature type="compositionally biased region" description="Polar residues" evidence="1">
    <location>
        <begin position="623"/>
        <end position="639"/>
    </location>
</feature>
<protein>
    <recommendedName>
        <fullName evidence="3">BTB domain-containing protein</fullName>
    </recommendedName>
</protein>
<feature type="transmembrane region" description="Helical" evidence="2">
    <location>
        <begin position="175"/>
        <end position="196"/>
    </location>
</feature>
<comment type="caution">
    <text evidence="4">The sequence shown here is derived from an EMBL/GenBank/DDBJ whole genome shotgun (WGS) entry which is preliminary data.</text>
</comment>
<dbReference type="InParanoid" id="A0A409WFS7"/>
<dbReference type="InterPro" id="IPR029063">
    <property type="entry name" value="SAM-dependent_MTases_sf"/>
</dbReference>
<dbReference type="Gene3D" id="3.40.50.150">
    <property type="entry name" value="Vaccinia Virus protein VP39"/>
    <property type="match status" value="1"/>
</dbReference>
<feature type="compositionally biased region" description="Polar residues" evidence="1">
    <location>
        <begin position="1130"/>
        <end position="1147"/>
    </location>
</feature>
<dbReference type="InterPro" id="IPR011333">
    <property type="entry name" value="SKP1/BTB/POZ_sf"/>
</dbReference>
<evidence type="ECO:0000313" key="4">
    <source>
        <dbReference type="EMBL" id="PPQ77398.1"/>
    </source>
</evidence>
<feature type="transmembrane region" description="Helical" evidence="2">
    <location>
        <begin position="12"/>
        <end position="32"/>
    </location>
</feature>
<dbReference type="STRING" id="93625.A0A409WFS7"/>
<organism evidence="4 5">
    <name type="scientific">Psilocybe cyanescens</name>
    <dbReference type="NCBI Taxonomy" id="93625"/>
    <lineage>
        <taxon>Eukaryota</taxon>
        <taxon>Fungi</taxon>
        <taxon>Dikarya</taxon>
        <taxon>Basidiomycota</taxon>
        <taxon>Agaricomycotina</taxon>
        <taxon>Agaricomycetes</taxon>
        <taxon>Agaricomycetidae</taxon>
        <taxon>Agaricales</taxon>
        <taxon>Agaricineae</taxon>
        <taxon>Strophariaceae</taxon>
        <taxon>Psilocybe</taxon>
    </lineage>
</organism>
<feature type="region of interest" description="Disordered" evidence="1">
    <location>
        <begin position="623"/>
        <end position="678"/>
    </location>
</feature>
<dbReference type="NCBIfam" id="NF037959">
    <property type="entry name" value="MFS_SpdSyn"/>
    <property type="match status" value="1"/>
</dbReference>
<dbReference type="Gene3D" id="3.30.710.10">
    <property type="entry name" value="Potassium Channel Kv1.1, Chain A"/>
    <property type="match status" value="1"/>
</dbReference>
<dbReference type="CDD" id="cd18186">
    <property type="entry name" value="BTB_POZ_ZBTB_KLHL-like"/>
    <property type="match status" value="1"/>
</dbReference>
<dbReference type="EMBL" id="NHYD01003440">
    <property type="protein sequence ID" value="PPQ77398.1"/>
    <property type="molecule type" value="Genomic_DNA"/>
</dbReference>
<keyword evidence="2" id="KW-0812">Transmembrane</keyword>
<feature type="region of interest" description="Disordered" evidence="1">
    <location>
        <begin position="1030"/>
        <end position="1172"/>
    </location>
</feature>
<evidence type="ECO:0000256" key="1">
    <source>
        <dbReference type="SAM" id="MobiDB-lite"/>
    </source>
</evidence>
<sequence>MSAVAPSKDLGLKALRVISVVIPLSLVIFTHARELTPLYGSGPTSYLLDKIAFGAVLASAIHPVRVSLKRNFLYTALALTLAPNATYWVAVWTSRYKDPVLGPALTHATVLGPLVFLLMTFVVEMEDTNDTDTSGSERPQLVIRLLRASITHLISSALAKRVWSSTSIFYNISDNQIYLTLAGLAFNLWIVCMKNTAQSKTTKSASKKSQNNKEKQISTFTNAQKIGGLLVAFNALWWTIYPRFGNPVLPHPLLETYVHPTYPLNILSAEQSITGLVTVGEWLPPLDYKGENDQQLHSARYIRADHSILGGVWTHDKVQVLDNEPPLTDSFGTPLGDSIYSTFVLQEAVRLVNSTKTAGKWNNALIMWNSSGLGAGISATAFSRHGISTTIVEIDPAVYTSARTFFGLPDPGPGKVFLEDARAWAANKRASIEAGNKETLYDIVVHDCFSGGGVPEHLFTFQFWNDLKTVMQPEGVLVINFAGTIASTSSRLVINTLERNFGQSCRAFHDLFEELTPEKYETEFINVVIFCTRSPSQLTFRKTRRSDWLGSPLRRHILQSLETREVNLTSIRSSPDDTRYILTDQYNPLGALQKKQGNHHWEGRLPAVARPDWPWVTRSYTQRSLQNSPHPMQGSSLQSGWDPRAAYSSTSSQSGYAGTPQGRNNATPRPSATMGFPLGESTRQWTFTGFEWSVRDIHKLRDFVEGVDSALEGGTRPLPTELGDFEVLKQSPMLGDHKFKLEIVVPTEAPPDGVASSDPTTLSMYITSLMLDFTQGDYETYASMMAAIKCQDDRIGERGARPEWIWEFWQDWVFRRESEVWVCHDRVSSSIIELLARKSADPRNGFIHCPSGPSIPQHPSIYYVPRDLLDGLEASLDNPNTGDVRFICLEKYTGNGDSPTLNSPQSTRSSVSGSTSPFGFHSAARKRIIYAHSDILTRRSEYFATMLSSSFSENSAKSNGERKLYTVVVEEVDFETIYWLLKYCYANWLLFKQDDDPRIAVEGVGTGWSARWLNGKQDEWDWKRFHHKTEPSEDALGDNRSTTSGDSLPVSTSVSRSTSRKSETYHPNPVNSPVSASRTNPTKSNTLSSSTSRLPNTSTSRKPVATSGAIHLLNASGSSPNIPRPKPINVSPSSNFPPSTQYPTSPRNSRKPAAMMSTPDPHPHPTPAPGPASALSIYQVAHRYTMPNLATLALEHIMSTITAESSFALLLATSLWDDLHGIIEDFVVERWDEVSASREFEQCCKEVAAGEWGSDGGKTLMSVFRRLRSPSAIAL</sequence>
<keyword evidence="5" id="KW-1185">Reference proteome</keyword>
<accession>A0A409WFS7</accession>
<keyword evidence="2" id="KW-0472">Membrane</keyword>
<proteinExistence type="predicted"/>
<reference evidence="4 5" key="1">
    <citation type="journal article" date="2018" name="Evol. Lett.">
        <title>Horizontal gene cluster transfer increased hallucinogenic mushroom diversity.</title>
        <authorList>
            <person name="Reynolds H.T."/>
            <person name="Vijayakumar V."/>
            <person name="Gluck-Thaler E."/>
            <person name="Korotkin H.B."/>
            <person name="Matheny P.B."/>
            <person name="Slot J.C."/>
        </authorList>
    </citation>
    <scope>NUCLEOTIDE SEQUENCE [LARGE SCALE GENOMIC DNA]</scope>
    <source>
        <strain evidence="4 5">2631</strain>
    </source>
</reference>
<dbReference type="OrthoDB" id="2016285at2759"/>
<evidence type="ECO:0000256" key="2">
    <source>
        <dbReference type="SAM" id="Phobius"/>
    </source>
</evidence>
<gene>
    <name evidence="4" type="ORF">CVT25_010980</name>
</gene>
<dbReference type="PROSITE" id="PS50097">
    <property type="entry name" value="BTB"/>
    <property type="match status" value="1"/>
</dbReference>
<dbReference type="InterPro" id="IPR000210">
    <property type="entry name" value="BTB/POZ_dom"/>
</dbReference>
<evidence type="ECO:0000313" key="5">
    <source>
        <dbReference type="Proteomes" id="UP000283269"/>
    </source>
</evidence>
<feature type="region of interest" description="Disordered" evidence="1">
    <location>
        <begin position="897"/>
        <end position="916"/>
    </location>
</feature>
<dbReference type="AlphaFoldDB" id="A0A409WFS7"/>
<dbReference type="Proteomes" id="UP000283269">
    <property type="component" value="Unassembled WGS sequence"/>
</dbReference>
<dbReference type="PANTHER" id="PTHR24413">
    <property type="entry name" value="SPECKLE-TYPE POZ PROTEIN"/>
    <property type="match status" value="1"/>
</dbReference>
<feature type="compositionally biased region" description="Polar residues" evidence="1">
    <location>
        <begin position="647"/>
        <end position="670"/>
    </location>
</feature>
<feature type="transmembrane region" description="Helical" evidence="2">
    <location>
        <begin position="104"/>
        <end position="123"/>
    </location>
</feature>
<evidence type="ECO:0000259" key="3">
    <source>
        <dbReference type="PROSITE" id="PS50097"/>
    </source>
</evidence>
<feature type="compositionally biased region" description="Low complexity" evidence="1">
    <location>
        <begin position="903"/>
        <end position="916"/>
    </location>
</feature>